<dbReference type="PATRIC" id="fig|571913.6.peg.3353"/>
<evidence type="ECO:0000313" key="4">
    <source>
        <dbReference type="Proteomes" id="UP000066480"/>
    </source>
</evidence>
<protein>
    <recommendedName>
        <fullName evidence="5">DUF2961 domain-containing protein</fullName>
    </recommendedName>
</protein>
<evidence type="ECO:0000313" key="3">
    <source>
        <dbReference type="EMBL" id="AKU17093.1"/>
    </source>
</evidence>
<dbReference type="Gene3D" id="2.60.120.1390">
    <property type="match status" value="3"/>
</dbReference>
<dbReference type="KEGG" id="lmoi:VV02_16540"/>
<dbReference type="Pfam" id="PF11175">
    <property type="entry name" value="DUF2961"/>
    <property type="match status" value="1"/>
</dbReference>
<keyword evidence="4" id="KW-1185">Reference proteome</keyword>
<proteinExistence type="predicted"/>
<feature type="signal peptide" evidence="2">
    <location>
        <begin position="1"/>
        <end position="32"/>
    </location>
</feature>
<feature type="chain" id="PRO_5005461393" description="DUF2961 domain-containing protein" evidence="2">
    <location>
        <begin position="33"/>
        <end position="835"/>
    </location>
</feature>
<dbReference type="RefSeq" id="WP_052593195.1">
    <property type="nucleotide sequence ID" value="NZ_CP011112.1"/>
</dbReference>
<dbReference type="InterPro" id="IPR006311">
    <property type="entry name" value="TAT_signal"/>
</dbReference>
<organism evidence="3 4">
    <name type="scientific">Luteipulveratus mongoliensis</name>
    <dbReference type="NCBI Taxonomy" id="571913"/>
    <lineage>
        <taxon>Bacteria</taxon>
        <taxon>Bacillati</taxon>
        <taxon>Actinomycetota</taxon>
        <taxon>Actinomycetes</taxon>
        <taxon>Micrococcales</taxon>
        <taxon>Dermacoccaceae</taxon>
        <taxon>Luteipulveratus</taxon>
    </lineage>
</organism>
<dbReference type="EMBL" id="CP011112">
    <property type="protein sequence ID" value="AKU17093.1"/>
    <property type="molecule type" value="Genomic_DNA"/>
</dbReference>
<evidence type="ECO:0000256" key="1">
    <source>
        <dbReference type="SAM" id="MobiDB-lite"/>
    </source>
</evidence>
<feature type="region of interest" description="Disordered" evidence="1">
    <location>
        <begin position="218"/>
        <end position="237"/>
    </location>
</feature>
<gene>
    <name evidence="3" type="ORF">VV02_16540</name>
</gene>
<dbReference type="STRING" id="571913.VV02_16540"/>
<dbReference type="InterPro" id="IPR021345">
    <property type="entry name" value="DUF2961"/>
</dbReference>
<dbReference type="Proteomes" id="UP000066480">
    <property type="component" value="Chromosome"/>
</dbReference>
<sequence>MRTHPRSRRRAATIAVAAVLVTALGSAGPAPAATQPSSPDRKGPVGWDTYRHLDQIGTQTAGVETKQFSSFDRAGGNDDGFEGTYSCLRTATDGCVIAERAGAGEVDSIWFTRDGGDVSRTGSIKVELDGKVVLNAPVQDVVDGKIGGAFVQPFVTNADQSSGGVNIHVPMTYRSSMRVTTTTNPLFYHVTYRTFADSKGVSTFDPKAVPNDVLKTSRTWGQADPKPARQGSTTAKPITLKPGASAVLADAYGPGQVSALRLQLPQIVGPKTMPLIADDGRAHKGDSQFTVAINPDNDGVQLKRRFDANSAQEVADIYVDDVKVGRWPATDDTAGHWSYQTFDLPASATKGKSKITVRNTFVSATIDWNEFHYWVDSVVGGAPVRTDELDVGPSPAGLASEKAHDYTITNQTWTGTPNQTDPPPDLNDPAILKSAELLRDVYVRATFDGKKTVESPLGEFFGSGLVEGKVSSLFFAMDPAPGGWYSSWWPMPYVGHARIELVNKSKLPLTSGQSQVTTSRDASVVRRLVGPQPTLGYFNATHQRADTTEGRDWMFLDTKGTGRFVGVSHTARGHITSGNIREYLEGDERVYADGSASPALHGTGSEDFYGSGWYFNRTTFSTPFNGLSGMPTRGHGCAQQCDSPYRLMIGDAVPFSSSLKFGIEHGPVDNAAAEYSSTAYWYGFTNQQTSKVTDTLNLGDAASRQTHQYDGAAPGAPLTATFEGDDDGVQVAKAVASATDPVSFTMKVDRTNQGVTLRRTSDQANAYQSAAVSINGQPAGTWLQPLGNTHHRWLDDTFQIDPALTRGRSSVRVTITPTAGAAAWTAAEYAADSAR</sequence>
<evidence type="ECO:0000256" key="2">
    <source>
        <dbReference type="SAM" id="SignalP"/>
    </source>
</evidence>
<accession>A0A0K1JKG8</accession>
<dbReference type="OrthoDB" id="2518538at2"/>
<dbReference type="AlphaFoldDB" id="A0A0K1JKG8"/>
<feature type="region of interest" description="Disordered" evidence="1">
    <location>
        <begin position="27"/>
        <end position="48"/>
    </location>
</feature>
<keyword evidence="2" id="KW-0732">Signal</keyword>
<feature type="compositionally biased region" description="Basic and acidic residues" evidence="1">
    <location>
        <begin position="39"/>
        <end position="48"/>
    </location>
</feature>
<dbReference type="PROSITE" id="PS51318">
    <property type="entry name" value="TAT"/>
    <property type="match status" value="1"/>
</dbReference>
<name>A0A0K1JKG8_9MICO</name>
<evidence type="ECO:0008006" key="5">
    <source>
        <dbReference type="Google" id="ProtNLM"/>
    </source>
</evidence>
<reference evidence="3 4" key="1">
    <citation type="submission" date="2015-03" db="EMBL/GenBank/DDBJ databases">
        <title>Luteipulveratus halotolerans sp. nov., a novel actinobacterium (Dermacoccaceae) from Sarawak, Malaysia.</title>
        <authorList>
            <person name="Juboi H."/>
            <person name="Basik A."/>
            <person name="Shamsul S.S."/>
            <person name="Arnold P."/>
            <person name="Schmitt E.K."/>
            <person name="Sanglier J.-J."/>
            <person name="Yeo T."/>
        </authorList>
    </citation>
    <scope>NUCLEOTIDE SEQUENCE [LARGE SCALE GENOMIC DNA]</scope>
    <source>
        <strain evidence="3 4">MN07-A0370</strain>
    </source>
</reference>